<dbReference type="InterPro" id="IPR007370">
    <property type="entry name" value="Glu_cys_ligase"/>
</dbReference>
<protein>
    <recommendedName>
        <fullName evidence="2">glutamate--cysteine ligase</fullName>
        <ecNumber evidence="2">6.3.2.2</ecNumber>
    </recommendedName>
</protein>
<dbReference type="InterPro" id="IPR014746">
    <property type="entry name" value="Gln_synth/guanido_kin_cat_dom"/>
</dbReference>
<comment type="pathway">
    <text evidence="1">Sulfur metabolism; glutathione biosynthesis; glutathione from L-cysteine and L-glutamate: step 1/2.</text>
</comment>
<evidence type="ECO:0000256" key="6">
    <source>
        <dbReference type="ARBA" id="ARBA00022840"/>
    </source>
</evidence>
<dbReference type="SUPFAM" id="SSF55931">
    <property type="entry name" value="Glutamine synthetase/guanido kinase"/>
    <property type="match status" value="1"/>
</dbReference>
<evidence type="ECO:0000256" key="7">
    <source>
        <dbReference type="ARBA" id="ARBA00048819"/>
    </source>
</evidence>
<dbReference type="InterPro" id="IPR006334">
    <property type="entry name" value="Glut_cys_ligase"/>
</dbReference>
<evidence type="ECO:0000256" key="3">
    <source>
        <dbReference type="ARBA" id="ARBA00022598"/>
    </source>
</evidence>
<evidence type="ECO:0000313" key="9">
    <source>
        <dbReference type="EMBL" id="SVB52213.1"/>
    </source>
</evidence>
<evidence type="ECO:0000256" key="5">
    <source>
        <dbReference type="ARBA" id="ARBA00022741"/>
    </source>
</evidence>
<evidence type="ECO:0000256" key="1">
    <source>
        <dbReference type="ARBA" id="ARBA00005006"/>
    </source>
</evidence>
<dbReference type="GO" id="GO:0004357">
    <property type="term" value="F:glutamate-cysteine ligase activity"/>
    <property type="evidence" value="ECO:0007669"/>
    <property type="project" value="UniProtKB-EC"/>
</dbReference>
<organism evidence="9">
    <name type="scientific">marine metagenome</name>
    <dbReference type="NCBI Taxonomy" id="408172"/>
    <lineage>
        <taxon>unclassified sequences</taxon>
        <taxon>metagenomes</taxon>
        <taxon>ecological metagenomes</taxon>
    </lineage>
</organism>
<keyword evidence="3" id="KW-0436">Ligase</keyword>
<feature type="domain" description="Glutamate--cysteine ligase" evidence="8">
    <location>
        <begin position="14"/>
        <end position="380"/>
    </location>
</feature>
<dbReference type="HAMAP" id="MF_00578">
    <property type="entry name" value="Glu_cys_ligase"/>
    <property type="match status" value="1"/>
</dbReference>
<dbReference type="PANTHER" id="PTHR38761">
    <property type="entry name" value="GLUTAMATE--CYSTEINE LIGASE"/>
    <property type="match status" value="1"/>
</dbReference>
<evidence type="ECO:0000259" key="8">
    <source>
        <dbReference type="Pfam" id="PF04262"/>
    </source>
</evidence>
<dbReference type="NCBIfam" id="TIGR01434">
    <property type="entry name" value="glu_cys_ligase"/>
    <property type="match status" value="1"/>
</dbReference>
<keyword evidence="5" id="KW-0547">Nucleotide-binding</keyword>
<dbReference type="EC" id="6.3.2.2" evidence="2"/>
<reference evidence="9" key="1">
    <citation type="submission" date="2018-05" db="EMBL/GenBank/DDBJ databases">
        <authorList>
            <person name="Lanie J.A."/>
            <person name="Ng W.-L."/>
            <person name="Kazmierczak K.M."/>
            <person name="Andrzejewski T.M."/>
            <person name="Davidsen T.M."/>
            <person name="Wayne K.J."/>
            <person name="Tettelin H."/>
            <person name="Glass J.I."/>
            <person name="Rusch D."/>
            <person name="Podicherti R."/>
            <person name="Tsui H.-C.T."/>
            <person name="Winkler M.E."/>
        </authorList>
    </citation>
    <scope>NUCLEOTIDE SEQUENCE</scope>
</reference>
<keyword evidence="6" id="KW-0067">ATP-binding</keyword>
<dbReference type="Pfam" id="PF04262">
    <property type="entry name" value="Glu_cys_ligase"/>
    <property type="match status" value="1"/>
</dbReference>
<gene>
    <name evidence="9" type="ORF">METZ01_LOCUS205067</name>
</gene>
<accession>A0A382EQG7</accession>
<dbReference type="GO" id="GO:0046872">
    <property type="term" value="F:metal ion binding"/>
    <property type="evidence" value="ECO:0007669"/>
    <property type="project" value="TreeGrafter"/>
</dbReference>
<comment type="catalytic activity">
    <reaction evidence="7">
        <text>L-cysteine + L-glutamate + ATP = gamma-L-glutamyl-L-cysteine + ADP + phosphate + H(+)</text>
        <dbReference type="Rhea" id="RHEA:13285"/>
        <dbReference type="ChEBI" id="CHEBI:15378"/>
        <dbReference type="ChEBI" id="CHEBI:29985"/>
        <dbReference type="ChEBI" id="CHEBI:30616"/>
        <dbReference type="ChEBI" id="CHEBI:35235"/>
        <dbReference type="ChEBI" id="CHEBI:43474"/>
        <dbReference type="ChEBI" id="CHEBI:58173"/>
        <dbReference type="ChEBI" id="CHEBI:456216"/>
        <dbReference type="EC" id="6.3.2.2"/>
    </reaction>
</comment>
<evidence type="ECO:0000256" key="4">
    <source>
        <dbReference type="ARBA" id="ARBA00022684"/>
    </source>
</evidence>
<dbReference type="AlphaFoldDB" id="A0A382EQG7"/>
<dbReference type="GO" id="GO:0006750">
    <property type="term" value="P:glutathione biosynthetic process"/>
    <property type="evidence" value="ECO:0007669"/>
    <property type="project" value="UniProtKB-KW"/>
</dbReference>
<name>A0A382EQG7_9ZZZZ</name>
<proteinExistence type="inferred from homology"/>
<dbReference type="PANTHER" id="PTHR38761:SF1">
    <property type="entry name" value="GLUTAMATE--CYSTEINE LIGASE"/>
    <property type="match status" value="1"/>
</dbReference>
<sequence length="520" mass="59848">MELLNKIQLLMPFKDALKHNLMGVEKESLRVDQEGNISQEIHPQAYGSPLTNPVITTDFSEALIELVTKPVNGAEKALIELEKIQHFVNYHLPANERFWPASMPCILRGHTNIPIAQYGSSNIGRMKNVYRRGLAWRYGSVMQTIAGIHFNYSFSDDFWQTYHGLISPDLSLRCFIDNHYMGITRNVLRYGWLIPYLFGASASVCKSFMKDYHEHDLQEFDDNTLCLPYATSLRMGDIGYQNNQEDEKGVKANYNSLNHYVHSLRAAMQTSCEDCERIGIKQDGEYRQLNTNILQIANEYYSSVRPKPLLHGMDRPLKALKNNGVGYIEIRSLDVNPLTPLGIDKPQIHFLEAFLLFCLLQDSATISSSEQFEIDNNDKLVAHKGRQPGLMLSSSGRQILLQDWGQEIMEQIKECAKLLSNEHQQSVEEISVRIGSPNLTPSAVMLEEMKREEIGFFEYVDQFSHQYRDLYQNKIVNKDYFAELDRLTLYSQQKQLEIEAQDALSFDDFIAQYFAYNEED</sequence>
<dbReference type="Gene3D" id="3.30.590.20">
    <property type="match status" value="1"/>
</dbReference>
<dbReference type="GO" id="GO:0005829">
    <property type="term" value="C:cytosol"/>
    <property type="evidence" value="ECO:0007669"/>
    <property type="project" value="TreeGrafter"/>
</dbReference>
<dbReference type="GO" id="GO:0005524">
    <property type="term" value="F:ATP binding"/>
    <property type="evidence" value="ECO:0007669"/>
    <property type="project" value="UniProtKB-KW"/>
</dbReference>
<keyword evidence="4" id="KW-0317">Glutathione biosynthesis</keyword>
<dbReference type="EMBL" id="UINC01045445">
    <property type="protein sequence ID" value="SVB52213.1"/>
    <property type="molecule type" value="Genomic_DNA"/>
</dbReference>
<evidence type="ECO:0000256" key="2">
    <source>
        <dbReference type="ARBA" id="ARBA00012220"/>
    </source>
</evidence>